<dbReference type="PANTHER" id="PTHR34857:SF2">
    <property type="entry name" value="SLL0384 PROTEIN"/>
    <property type="match status" value="1"/>
</dbReference>
<evidence type="ECO:0000313" key="7">
    <source>
        <dbReference type="EMBL" id="GER93452.1"/>
    </source>
</evidence>
<evidence type="ECO:0000256" key="3">
    <source>
        <dbReference type="ARBA" id="ARBA00022692"/>
    </source>
</evidence>
<evidence type="ECO:0000256" key="6">
    <source>
        <dbReference type="SAM" id="Phobius"/>
    </source>
</evidence>
<dbReference type="Pfam" id="PF02361">
    <property type="entry name" value="CbiQ"/>
    <property type="match status" value="1"/>
</dbReference>
<dbReference type="PANTHER" id="PTHR34857">
    <property type="entry name" value="SLL0384 PROTEIN"/>
    <property type="match status" value="1"/>
</dbReference>
<accession>A0A5J4L2G6</accession>
<dbReference type="EMBL" id="BLAB01000001">
    <property type="protein sequence ID" value="GER93452.1"/>
    <property type="molecule type" value="Genomic_DNA"/>
</dbReference>
<proteinExistence type="predicted"/>
<evidence type="ECO:0000256" key="2">
    <source>
        <dbReference type="ARBA" id="ARBA00022475"/>
    </source>
</evidence>
<dbReference type="GO" id="GO:0043190">
    <property type="term" value="C:ATP-binding cassette (ABC) transporter complex"/>
    <property type="evidence" value="ECO:0007669"/>
    <property type="project" value="InterPro"/>
</dbReference>
<dbReference type="NCBIfam" id="TIGR02454">
    <property type="entry name" value="ECF_T_CbiQ"/>
    <property type="match status" value="1"/>
</dbReference>
<dbReference type="GO" id="GO:0006824">
    <property type="term" value="P:cobalt ion transport"/>
    <property type="evidence" value="ECO:0007669"/>
    <property type="project" value="InterPro"/>
</dbReference>
<gene>
    <name evidence="7" type="ORF">A45J_1193</name>
</gene>
<dbReference type="AlphaFoldDB" id="A0A5J4L2G6"/>
<reference evidence="7" key="1">
    <citation type="submission" date="2019-10" db="EMBL/GenBank/DDBJ databases">
        <title>Metagenomic sequencing of thiosulfate-disproportionating enrichment culture.</title>
        <authorList>
            <person name="Umezawa K."/>
            <person name="Kojima H."/>
            <person name="Fukui M."/>
        </authorList>
    </citation>
    <scope>NUCLEOTIDE SEQUENCE</scope>
    <source>
        <strain evidence="7">45J</strain>
    </source>
</reference>
<feature type="transmembrane region" description="Helical" evidence="6">
    <location>
        <begin position="71"/>
        <end position="95"/>
    </location>
</feature>
<evidence type="ECO:0000256" key="4">
    <source>
        <dbReference type="ARBA" id="ARBA00022989"/>
    </source>
</evidence>
<dbReference type="InterPro" id="IPR003339">
    <property type="entry name" value="ABC/ECF_trnsptr_transmembrane"/>
</dbReference>
<feature type="transmembrane region" description="Helical" evidence="6">
    <location>
        <begin position="115"/>
        <end position="136"/>
    </location>
</feature>
<dbReference type="InterPro" id="IPR012809">
    <property type="entry name" value="ECF_CbiQ"/>
</dbReference>
<keyword evidence="3 6" id="KW-0812">Transmembrane</keyword>
<comment type="subcellular location">
    <subcellularLocation>
        <location evidence="1">Cell membrane</location>
        <topology evidence="1">Multi-pass membrane protein</topology>
    </subcellularLocation>
</comment>
<keyword evidence="5 6" id="KW-0472">Membrane</keyword>
<dbReference type="CDD" id="cd16914">
    <property type="entry name" value="EcfT"/>
    <property type="match status" value="1"/>
</dbReference>
<protein>
    <submittedName>
        <fullName evidence="7">Cobalt ECF transporter T component CbiQ</fullName>
    </submittedName>
</protein>
<sequence>MEIFSECFKKEHMLSKIDARVKILVSLAMLLMVLSYKGFTLPVLITLTCLFLCINMKIPLKVFLLRFSEPVFIASIILILKLFFSGKELLFSIPIPSSQFSLLTLTGYKDGLMDGLMIASRVIGAVSVVVVIGFSTPFTEFAAGLSWLKVPKGFTEILMFSYRYIFVLLDDAMVIYNAQKNRLGYSSIRRGLGSFGILAGSLILKVFEHSHNITISMIQRGYDGNMPVLKQRPFKLSEIILSLVFITAMGIIWKI</sequence>
<keyword evidence="2" id="KW-1003">Cell membrane</keyword>
<dbReference type="InterPro" id="IPR051611">
    <property type="entry name" value="ECF_transporter_component"/>
</dbReference>
<feature type="transmembrane region" description="Helical" evidence="6">
    <location>
        <begin position="236"/>
        <end position="253"/>
    </location>
</feature>
<name>A0A5J4L2G6_9ZZZZ</name>
<evidence type="ECO:0000256" key="1">
    <source>
        <dbReference type="ARBA" id="ARBA00004651"/>
    </source>
</evidence>
<comment type="caution">
    <text evidence="7">The sequence shown here is derived from an EMBL/GenBank/DDBJ whole genome shotgun (WGS) entry which is preliminary data.</text>
</comment>
<feature type="transmembrane region" description="Helical" evidence="6">
    <location>
        <begin position="21"/>
        <end position="39"/>
    </location>
</feature>
<evidence type="ECO:0000256" key="5">
    <source>
        <dbReference type="ARBA" id="ARBA00023136"/>
    </source>
</evidence>
<organism evidence="7">
    <name type="scientific">hot springs metagenome</name>
    <dbReference type="NCBI Taxonomy" id="433727"/>
    <lineage>
        <taxon>unclassified sequences</taxon>
        <taxon>metagenomes</taxon>
        <taxon>ecological metagenomes</taxon>
    </lineage>
</organism>
<feature type="transmembrane region" description="Helical" evidence="6">
    <location>
        <begin position="157"/>
        <end position="176"/>
    </location>
</feature>
<keyword evidence="4 6" id="KW-1133">Transmembrane helix</keyword>